<evidence type="ECO:0000313" key="11">
    <source>
        <dbReference type="Proteomes" id="UP000715781"/>
    </source>
</evidence>
<evidence type="ECO:0000256" key="1">
    <source>
        <dbReference type="ARBA" id="ARBA00000085"/>
    </source>
</evidence>
<feature type="coiled-coil region" evidence="7">
    <location>
        <begin position="912"/>
        <end position="939"/>
    </location>
</feature>
<dbReference type="Proteomes" id="UP000715781">
    <property type="component" value="Unassembled WGS sequence"/>
</dbReference>
<feature type="domain" description="Phytochrome chromophore attachment site" evidence="8">
    <location>
        <begin position="763"/>
        <end position="901"/>
    </location>
</feature>
<keyword evidence="7" id="KW-0175">Coiled coil</keyword>
<dbReference type="InterPro" id="IPR005467">
    <property type="entry name" value="His_kinase_dom"/>
</dbReference>
<dbReference type="Pfam" id="PF01590">
    <property type="entry name" value="GAF"/>
    <property type="match status" value="5"/>
</dbReference>
<evidence type="ECO:0000259" key="8">
    <source>
        <dbReference type="PROSITE" id="PS50046"/>
    </source>
</evidence>
<feature type="domain" description="Phytochrome chromophore attachment site" evidence="8">
    <location>
        <begin position="610"/>
        <end position="657"/>
    </location>
</feature>
<dbReference type="PROSITE" id="PS50109">
    <property type="entry name" value="HIS_KIN"/>
    <property type="match status" value="1"/>
</dbReference>
<feature type="domain" description="Phytochrome chromophore attachment site" evidence="8">
    <location>
        <begin position="48"/>
        <end position="186"/>
    </location>
</feature>
<dbReference type="InterPro" id="IPR036097">
    <property type="entry name" value="HisK_dim/P_sf"/>
</dbReference>
<dbReference type="PANTHER" id="PTHR43065">
    <property type="entry name" value="SENSOR HISTIDINE KINASE"/>
    <property type="match status" value="1"/>
</dbReference>
<evidence type="ECO:0000313" key="10">
    <source>
        <dbReference type="EMBL" id="MBW4559787.1"/>
    </source>
</evidence>
<dbReference type="SMART" id="SM00387">
    <property type="entry name" value="HATPase_c"/>
    <property type="match status" value="1"/>
</dbReference>
<feature type="domain" description="Phytochrome chromophore attachment site" evidence="8">
    <location>
        <begin position="681"/>
        <end position="720"/>
    </location>
</feature>
<evidence type="ECO:0000256" key="5">
    <source>
        <dbReference type="ARBA" id="ARBA00022777"/>
    </source>
</evidence>
<reference evidence="10" key="2">
    <citation type="journal article" date="2022" name="Microbiol. Resour. Announc.">
        <title>Metagenome Sequencing to Explore Phylogenomics of Terrestrial Cyanobacteria.</title>
        <authorList>
            <person name="Ward R.D."/>
            <person name="Stajich J.E."/>
            <person name="Johansen J.R."/>
            <person name="Huntemann M."/>
            <person name="Clum A."/>
            <person name="Foster B."/>
            <person name="Foster B."/>
            <person name="Roux S."/>
            <person name="Palaniappan K."/>
            <person name="Varghese N."/>
            <person name="Mukherjee S."/>
            <person name="Reddy T.B.K."/>
            <person name="Daum C."/>
            <person name="Copeland A."/>
            <person name="Chen I.A."/>
            <person name="Ivanova N.N."/>
            <person name="Kyrpides N.C."/>
            <person name="Shapiro N."/>
            <person name="Eloe-Fadrosh E.A."/>
            <person name="Pietrasiak N."/>
        </authorList>
    </citation>
    <scope>NUCLEOTIDE SEQUENCE</scope>
    <source>
        <strain evidence="10">JT2-VF2</strain>
    </source>
</reference>
<dbReference type="PRINTS" id="PR00344">
    <property type="entry name" value="BCTRLSENSOR"/>
</dbReference>
<dbReference type="SUPFAM" id="SSF55781">
    <property type="entry name" value="GAF domain-like"/>
    <property type="match status" value="5"/>
</dbReference>
<proteinExistence type="inferred from homology"/>
<dbReference type="SMART" id="SM00065">
    <property type="entry name" value="GAF"/>
    <property type="match status" value="5"/>
</dbReference>
<dbReference type="InterPro" id="IPR016132">
    <property type="entry name" value="Phyto_chromo_attachment"/>
</dbReference>
<dbReference type="InterPro" id="IPR003594">
    <property type="entry name" value="HATPase_dom"/>
</dbReference>
<comment type="caution">
    <text evidence="10">The sequence shown here is derived from an EMBL/GenBank/DDBJ whole genome shotgun (WGS) entry which is preliminary data.</text>
</comment>
<dbReference type="EMBL" id="JAHHHN010000001">
    <property type="protein sequence ID" value="MBW4559787.1"/>
    <property type="molecule type" value="Genomic_DNA"/>
</dbReference>
<evidence type="ECO:0000256" key="6">
    <source>
        <dbReference type="ARBA" id="ARBA00023012"/>
    </source>
</evidence>
<evidence type="ECO:0000256" key="7">
    <source>
        <dbReference type="SAM" id="Coils"/>
    </source>
</evidence>
<dbReference type="InterPro" id="IPR036890">
    <property type="entry name" value="HATPase_C_sf"/>
</dbReference>
<keyword evidence="5" id="KW-0418">Kinase</keyword>
<dbReference type="Gene3D" id="1.10.287.130">
    <property type="match status" value="1"/>
</dbReference>
<dbReference type="Pfam" id="PF02518">
    <property type="entry name" value="HATPase_c"/>
    <property type="match status" value="1"/>
</dbReference>
<sequence>MEENITIKPLEATTEQQEFQLDISACQLQGEKQKALARVIARIRESLDIETIFKTTVTEVRQLLKADRVGVFRFYPELEWEGEFVHEDVGSEWNSALANRLHDRCFSLRFAELYKQGRVNAIADIYQGNFSECYIETLTKFQIRANVVAPLLKGNELWGLLCIHQCSGSRDWQATEIEFVNQIAQHLGVALQHIDLLTEARYQAELHKTLNRIISRIRESLDLATIFTTTVTEVRQLIKTDRVGVFCFYPELDWEGEFIYEDVAAEWGSAMAAKLRDRCFATEFAELYKQGRVKAMADIYQANVSDCHAQILERLQVRASIVTPLMKSKNLWGLLCIHQCSGTRQWAVSEIEFVQQIAEHLGIALQQADYLEQVKLQSAQLAQATAREKAAEWQKTIATTVEKIRQSLDLEYIFRTSTQEIKHLLNADRVAIYRFNPDWSGEFVFESVAEGWTSLMQEQLERPELCEDISECSLKDLAKFPADTYLQDTKGGSFSQGKTYRICNDIYNAGFSNCYIKILEAYQAKAYVIIAIRYNQKLWGLLAVYQNSESRNWQEDEVYLLNQIGVQLGVALQQAEFLHHTQTQAAELTKAAERQRALANTVDKIRQSLDIDTIFKATTQEVRRLLEVERVAIYRFYPDWSGEFVADSIVDGWTPIVKSQPMTERLLLQGTQAGKYARNEVFVPISQGEKLWGLLVAYQNSQPRYWQDEEINLLAQVGVQIGVALQQAESLKQMQIQAEKLAKAAEREKALATTVEKIRQSLDINNIFATSTQEVRQLLEVDRVLIYRFCSDWSGKFVAESLAEGWPPVEKITPVIADDYLQQTQGGDYAKGKNLVIDDIYNTNSSICHIAVIEQMQARAYMIVPIFQGDKLWGLLAAYQNRNPRDWQEDEVDLLVQIGTQLGVGLQQAELLEQTQRQREELKVTLQELQQTQSQLIQSEKMAGLGQLVAGVAHEINNPINFIYGNIAYVSEYTENLLKLLHIYQLTYPEPTAEVKNKTIELDLDFIAQDLPKILASMTIGAERISELVLSLRNFSRLDEAEMKPVNIHDGIDSTLLILKHRLKPQGNSLPVEIVKKYGELPDVECYAAQMNQVFMNVLSNAIDALEHSDAIGQCISNPQIRISTELIEGNSILISIADNGCGIPESMRSRIFDPFYTTKEPGKGTGLGLSISYQIIVEKHSGQIQCFSEAGKGTEFWIQIPIKRSIN</sequence>
<feature type="domain" description="Phytochrome chromophore attachment site" evidence="8">
    <location>
        <begin position="409"/>
        <end position="567"/>
    </location>
</feature>
<comment type="similarity">
    <text evidence="2">In the N-terminal section; belongs to the phytochrome family.</text>
</comment>
<dbReference type="Gene3D" id="3.30.450.40">
    <property type="match status" value="6"/>
</dbReference>
<dbReference type="Gene3D" id="3.30.565.10">
    <property type="entry name" value="Histidine kinase-like ATPase, C-terminal domain"/>
    <property type="match status" value="1"/>
</dbReference>
<organism evidence="10 11">
    <name type="scientific">Mojavia pulchra JT2-VF2</name>
    <dbReference type="NCBI Taxonomy" id="287848"/>
    <lineage>
        <taxon>Bacteria</taxon>
        <taxon>Bacillati</taxon>
        <taxon>Cyanobacteriota</taxon>
        <taxon>Cyanophyceae</taxon>
        <taxon>Nostocales</taxon>
        <taxon>Nostocaceae</taxon>
    </lineage>
</organism>
<protein>
    <recommendedName>
        <fullName evidence="3">histidine kinase</fullName>
        <ecNumber evidence="3">2.7.13.3</ecNumber>
    </recommendedName>
</protein>
<dbReference type="SUPFAM" id="SSF55874">
    <property type="entry name" value="ATPase domain of HSP90 chaperone/DNA topoisomerase II/histidine kinase"/>
    <property type="match status" value="1"/>
</dbReference>
<feature type="domain" description="Phytochrome chromophore attachment site" evidence="8">
    <location>
        <begin position="222"/>
        <end position="360"/>
    </location>
</feature>
<evidence type="ECO:0000256" key="3">
    <source>
        <dbReference type="ARBA" id="ARBA00012438"/>
    </source>
</evidence>
<dbReference type="InterPro" id="IPR003018">
    <property type="entry name" value="GAF"/>
</dbReference>
<dbReference type="InterPro" id="IPR029016">
    <property type="entry name" value="GAF-like_dom_sf"/>
</dbReference>
<dbReference type="PANTHER" id="PTHR43065:SF50">
    <property type="entry name" value="HISTIDINE KINASE"/>
    <property type="match status" value="1"/>
</dbReference>
<dbReference type="SUPFAM" id="SSF47384">
    <property type="entry name" value="Homodimeric domain of signal transducing histidine kinase"/>
    <property type="match status" value="1"/>
</dbReference>
<evidence type="ECO:0000259" key="9">
    <source>
        <dbReference type="PROSITE" id="PS50109"/>
    </source>
</evidence>
<dbReference type="InterPro" id="IPR004358">
    <property type="entry name" value="Sig_transdc_His_kin-like_C"/>
</dbReference>
<accession>A0A951UDR6</accession>
<dbReference type="CDD" id="cd00082">
    <property type="entry name" value="HisKA"/>
    <property type="match status" value="1"/>
</dbReference>
<keyword evidence="6" id="KW-0902">Two-component regulatory system</keyword>
<evidence type="ECO:0000256" key="4">
    <source>
        <dbReference type="ARBA" id="ARBA00022553"/>
    </source>
</evidence>
<dbReference type="EC" id="2.7.13.3" evidence="3"/>
<name>A0A951UDR6_9NOST</name>
<comment type="catalytic activity">
    <reaction evidence="1">
        <text>ATP + protein L-histidine = ADP + protein N-phospho-L-histidine.</text>
        <dbReference type="EC" id="2.7.13.3"/>
    </reaction>
</comment>
<evidence type="ECO:0000256" key="2">
    <source>
        <dbReference type="ARBA" id="ARBA00006402"/>
    </source>
</evidence>
<feature type="domain" description="Histidine kinase" evidence="9">
    <location>
        <begin position="951"/>
        <end position="1205"/>
    </location>
</feature>
<dbReference type="GO" id="GO:0000155">
    <property type="term" value="F:phosphorelay sensor kinase activity"/>
    <property type="evidence" value="ECO:0007669"/>
    <property type="project" value="InterPro"/>
</dbReference>
<keyword evidence="5" id="KW-0808">Transferase</keyword>
<gene>
    <name evidence="10" type="ORF">KME32_01305</name>
</gene>
<reference evidence="10" key="1">
    <citation type="submission" date="2021-05" db="EMBL/GenBank/DDBJ databases">
        <authorList>
            <person name="Pietrasiak N."/>
            <person name="Ward R."/>
            <person name="Stajich J.E."/>
            <person name="Kurbessoian T."/>
        </authorList>
    </citation>
    <scope>NUCLEOTIDE SEQUENCE</scope>
    <source>
        <strain evidence="10">JT2-VF2</strain>
    </source>
</reference>
<dbReference type="AlphaFoldDB" id="A0A951UDR6"/>
<dbReference type="PROSITE" id="PS50046">
    <property type="entry name" value="PHYTOCHROME_2"/>
    <property type="match status" value="6"/>
</dbReference>
<dbReference type="InterPro" id="IPR003661">
    <property type="entry name" value="HisK_dim/P_dom"/>
</dbReference>
<keyword evidence="4" id="KW-0597">Phosphoprotein</keyword>